<evidence type="ECO:0000313" key="2">
    <source>
        <dbReference type="EMBL" id="MCR6545028.1"/>
    </source>
</evidence>
<dbReference type="Proteomes" id="UP001524944">
    <property type="component" value="Unassembled WGS sequence"/>
</dbReference>
<name>A0ABT1Y2D5_9FIRM</name>
<keyword evidence="3" id="KW-1185">Reference proteome</keyword>
<organism evidence="2 3">
    <name type="scientific">Dehalobacterium formicoaceticum</name>
    <dbReference type="NCBI Taxonomy" id="51515"/>
    <lineage>
        <taxon>Bacteria</taxon>
        <taxon>Bacillati</taxon>
        <taxon>Bacillota</taxon>
        <taxon>Clostridia</taxon>
        <taxon>Eubacteriales</taxon>
        <taxon>Peptococcaceae</taxon>
        <taxon>Dehalobacterium</taxon>
    </lineage>
</organism>
<dbReference type="RefSeq" id="WP_089608715.1">
    <property type="nucleotide sequence ID" value="NZ_CP022121.1"/>
</dbReference>
<accession>A0ABT1Y2D5</accession>
<sequence length="631" mass="72561">MDYLKSLEEYRRQQEKLRWQGSFLEYMELIKKDPAIVKTAHTRVYDMIVQAGIEETALGKKYNFFSHEIFGLDGVLQKLVEEYFHSSARRLDVRKRILLLMGPVSGGKSTIVTMLKKGLEKYTTTDEGAVYAIKDCPMHEEPLHLIPDPLREEFEQEMGLKIEGSLCPSCRMMVQERYQGRIEDVEIERITFSEENRVGIGTFSPSDPKSQDIADLTGSIDFATITEYGSESDPRAYRFDGELNKSNRGLMEFQEMLKCDEKFLYHLLSLSQEGNFKAGRFALISADEMILAHSNETEYRSFISNKKNEALHSRILVMPIPYNLKVTDEVKIYEKLIGQSDLKDVHIAPFALRAAAIFTILSRLKESKKIGVDLLKKMKLYDGEDVEDFKQKDLKELQSENEGEGMSGVDPRYVINRISSALINSDTKCINALDVLRALKEGMDQHPSISKEEKERLTNFLALARKEFDDFAKKEVQRAFVYSYEESARALFENYLDNVEAFCSGVKVNDPITDEEMDPDERLMRSIEEQIGISENAKKTFREEILIRLSAYARKDKKFEYSSHERLREAIEKKMFADLKDVVKITTSAKNPDPEQLKRINDVVARLISHHGYCPVCANETLKYIGSLLNR</sequence>
<dbReference type="PANTHER" id="PTHR30267">
    <property type="entry name" value="PROTEIN KINASE PRKA"/>
    <property type="match status" value="1"/>
</dbReference>
<dbReference type="EMBL" id="JANPWE010000002">
    <property type="protein sequence ID" value="MCR6545028.1"/>
    <property type="molecule type" value="Genomic_DNA"/>
</dbReference>
<reference evidence="2 3" key="1">
    <citation type="submission" date="2022-08" db="EMBL/GenBank/DDBJ databases">
        <title>Proteogenomics of the novel Dehalobacterium formicoaceticum strain EZ94 highlights a key role of methyltransferases during anaerobic dichloromethane degradation.</title>
        <authorList>
            <person name="Wasmund K."/>
        </authorList>
    </citation>
    <scope>NUCLEOTIDE SEQUENCE [LARGE SCALE GENOMIC DNA]</scope>
    <source>
        <strain evidence="2 3">EZ94</strain>
    </source>
</reference>
<dbReference type="InterPro" id="IPR016230">
    <property type="entry name" value="PrkA/YeaG"/>
</dbReference>
<proteinExistence type="predicted"/>
<dbReference type="Gene3D" id="3.40.50.300">
    <property type="entry name" value="P-loop containing nucleotide triphosphate hydrolases"/>
    <property type="match status" value="1"/>
</dbReference>
<comment type="caution">
    <text evidence="2">The sequence shown here is derived from an EMBL/GenBank/DDBJ whole genome shotgun (WGS) entry which is preliminary data.</text>
</comment>
<dbReference type="InterPro" id="IPR027417">
    <property type="entry name" value="P-loop_NTPase"/>
</dbReference>
<evidence type="ECO:0000313" key="3">
    <source>
        <dbReference type="Proteomes" id="UP001524944"/>
    </source>
</evidence>
<evidence type="ECO:0000259" key="1">
    <source>
        <dbReference type="SMART" id="SM00763"/>
    </source>
</evidence>
<dbReference type="Pfam" id="PF06798">
    <property type="entry name" value="PrkA"/>
    <property type="match status" value="1"/>
</dbReference>
<dbReference type="PANTHER" id="PTHR30267:SF2">
    <property type="entry name" value="PROTEIN PRKA"/>
    <property type="match status" value="1"/>
</dbReference>
<dbReference type="SUPFAM" id="SSF52540">
    <property type="entry name" value="P-loop containing nucleoside triphosphate hydrolases"/>
    <property type="match status" value="1"/>
</dbReference>
<protein>
    <submittedName>
        <fullName evidence="2">PrkA family serine protein kinase</fullName>
    </submittedName>
</protein>
<dbReference type="InterPro" id="IPR010650">
    <property type="entry name" value="PrkA_C"/>
</dbReference>
<dbReference type="InterPro" id="IPR013153">
    <property type="entry name" value="Prk_AAA"/>
</dbReference>
<dbReference type="PIRSF" id="PIRSF000549">
    <property type="entry name" value="Ser_prot_kin"/>
    <property type="match status" value="1"/>
</dbReference>
<keyword evidence="2" id="KW-0808">Transferase</keyword>
<dbReference type="SMART" id="SM00763">
    <property type="entry name" value="AAA_PrkA"/>
    <property type="match status" value="1"/>
</dbReference>
<feature type="domain" description="PrkA AAA" evidence="1">
    <location>
        <begin position="21"/>
        <end position="371"/>
    </location>
</feature>
<dbReference type="Pfam" id="PF08298">
    <property type="entry name" value="AAA_PrkA"/>
    <property type="match status" value="1"/>
</dbReference>
<keyword evidence="2" id="KW-0418">Kinase</keyword>
<dbReference type="GO" id="GO:0016301">
    <property type="term" value="F:kinase activity"/>
    <property type="evidence" value="ECO:0007669"/>
    <property type="project" value="UniProtKB-KW"/>
</dbReference>
<gene>
    <name evidence="2" type="ORF">NVS47_05790</name>
</gene>